<accession>A0AAD5LYN8</accession>
<gene>
    <name evidence="1" type="ORF">P43SY_002415</name>
</gene>
<name>A0AAD5LYN8_PYTIN</name>
<evidence type="ECO:0000313" key="2">
    <source>
        <dbReference type="Proteomes" id="UP001209570"/>
    </source>
</evidence>
<comment type="caution">
    <text evidence="1">The sequence shown here is derived from an EMBL/GenBank/DDBJ whole genome shotgun (WGS) entry which is preliminary data.</text>
</comment>
<keyword evidence="2" id="KW-1185">Reference proteome</keyword>
<proteinExistence type="predicted"/>
<evidence type="ECO:0000313" key="1">
    <source>
        <dbReference type="EMBL" id="KAJ0397907.1"/>
    </source>
</evidence>
<organism evidence="1 2">
    <name type="scientific">Pythium insidiosum</name>
    <name type="common">Pythiosis disease agent</name>
    <dbReference type="NCBI Taxonomy" id="114742"/>
    <lineage>
        <taxon>Eukaryota</taxon>
        <taxon>Sar</taxon>
        <taxon>Stramenopiles</taxon>
        <taxon>Oomycota</taxon>
        <taxon>Peronosporomycetes</taxon>
        <taxon>Pythiales</taxon>
        <taxon>Pythiaceae</taxon>
        <taxon>Pythium</taxon>
    </lineage>
</organism>
<sequence length="634" mass="70642">MELDALALSVAAEVLCETSSPWERVLQETHAPEFHVDALDRGFVSRDGLSAELAWSLATRWSGLLRGVVHIKTDYHAPEFAVVPSYDWICIHYHAPEFAVVPSYDWICIRAGCGSFRDRDAVWSAIRSALLVWRALACCHGFSAREHPVFWKRVFETMVVPLRGPEADALGCCSNVYAQIYVSDAHRFFDGVPFPRAQLVSCWNASDATLTGDLSVLCGRSVGSAEVQAQLQTALQVLAPFVREERIRDAGTIETSMGFYRSDWQPAIDVAACLDVFHCQTESPGEEFSPAFSTFREYVLSALNPNHERPGGVRYLTLNQGEDERAFSAICSALPYATVFDTLAIDTDPRWPSLTRDDAAWLGYALFHPDTSSSTWRRLKIARVGDHISDKYHTAEIRAGAVIRSKPTEDDGYVVETLRETTEMDVCVESTDVSRLSEWVFVVVIGYGAAWVRREDVKHVVARAPGRPKLTELSVESSTLPPGMVPAIVALTRSSLQFLRLEESQLAACEFQSGSIPGISTCIYAETALPLRVRELSLAGMNILVLFRIAPALARLRDLETLSITVECTWDEVFLERVQELLQWLLPRFVGPALPSHCFMAIAYDTPPFRVWDPTREPYTEPSAVGLFGDDSDY</sequence>
<reference evidence="1" key="1">
    <citation type="submission" date="2021-12" db="EMBL/GenBank/DDBJ databases">
        <title>Prjna785345.</title>
        <authorList>
            <person name="Rujirawat T."/>
            <person name="Krajaejun T."/>
        </authorList>
    </citation>
    <scope>NUCLEOTIDE SEQUENCE</scope>
    <source>
        <strain evidence="1">Pi057C3</strain>
    </source>
</reference>
<dbReference type="AlphaFoldDB" id="A0AAD5LYN8"/>
<protein>
    <submittedName>
        <fullName evidence="1">Uncharacterized protein</fullName>
    </submittedName>
</protein>
<dbReference type="Proteomes" id="UP001209570">
    <property type="component" value="Unassembled WGS sequence"/>
</dbReference>
<dbReference type="EMBL" id="JAKCXM010000234">
    <property type="protein sequence ID" value="KAJ0397907.1"/>
    <property type="molecule type" value="Genomic_DNA"/>
</dbReference>